<evidence type="ECO:0000313" key="2">
    <source>
        <dbReference type="Proteomes" id="UP001597118"/>
    </source>
</evidence>
<dbReference type="Pfam" id="PF19781">
    <property type="entry name" value="DUF6266"/>
    <property type="match status" value="1"/>
</dbReference>
<dbReference type="InterPro" id="IPR046233">
    <property type="entry name" value="DUF6266"/>
</dbReference>
<dbReference type="RefSeq" id="WP_379661221.1">
    <property type="nucleotide sequence ID" value="NZ_JBHUDG010000003.1"/>
</dbReference>
<accession>A0ABW4IB80</accession>
<name>A0ABW4IB80_9SPHI</name>
<sequence>MGFYKKGANGNVLGKFGSVIGSRWRGKHYLKGLPERSSKGPSEDQIAHRAKFAMCSKYLQPIKEILNVGYRDKTMKRMSAYNLASRLLLNECITGEYPNYIVDFSIMKLSAGSLVVLQNAVAVQTGSSLDITWMGLYNGINCFKDDMVFVVLYSETKDYYLPYLDGIREDLSYSVDISGFEVGEKYHVWVFCSSRNNLAVSNTQYLGAFEKA</sequence>
<gene>
    <name evidence="1" type="ORF">ACFSAH_03050</name>
</gene>
<comment type="caution">
    <text evidence="1">The sequence shown here is derived from an EMBL/GenBank/DDBJ whole genome shotgun (WGS) entry which is preliminary data.</text>
</comment>
<proteinExistence type="predicted"/>
<keyword evidence="2" id="KW-1185">Reference proteome</keyword>
<reference evidence="2" key="1">
    <citation type="journal article" date="2019" name="Int. J. Syst. Evol. Microbiol.">
        <title>The Global Catalogue of Microorganisms (GCM) 10K type strain sequencing project: providing services to taxonomists for standard genome sequencing and annotation.</title>
        <authorList>
            <consortium name="The Broad Institute Genomics Platform"/>
            <consortium name="The Broad Institute Genome Sequencing Center for Infectious Disease"/>
            <person name="Wu L."/>
            <person name="Ma J."/>
        </authorList>
    </citation>
    <scope>NUCLEOTIDE SEQUENCE [LARGE SCALE GENOMIC DNA]</scope>
    <source>
        <strain evidence="2">CCUG 53762</strain>
    </source>
</reference>
<dbReference type="EMBL" id="JBHUDG010000003">
    <property type="protein sequence ID" value="MFD1628836.1"/>
    <property type="molecule type" value="Genomic_DNA"/>
</dbReference>
<protein>
    <submittedName>
        <fullName evidence="1">DUF6266 family protein</fullName>
    </submittedName>
</protein>
<organism evidence="1 2">
    <name type="scientific">Pseudopedobacter beijingensis</name>
    <dbReference type="NCBI Taxonomy" id="1207056"/>
    <lineage>
        <taxon>Bacteria</taxon>
        <taxon>Pseudomonadati</taxon>
        <taxon>Bacteroidota</taxon>
        <taxon>Sphingobacteriia</taxon>
        <taxon>Sphingobacteriales</taxon>
        <taxon>Sphingobacteriaceae</taxon>
        <taxon>Pseudopedobacter</taxon>
    </lineage>
</organism>
<dbReference type="Proteomes" id="UP001597118">
    <property type="component" value="Unassembled WGS sequence"/>
</dbReference>
<evidence type="ECO:0000313" key="1">
    <source>
        <dbReference type="EMBL" id="MFD1628836.1"/>
    </source>
</evidence>